<gene>
    <name evidence="1" type="ORF">F5148DRAFT_1378233</name>
</gene>
<reference evidence="1" key="1">
    <citation type="submission" date="2021-03" db="EMBL/GenBank/DDBJ databases">
        <title>Evolutionary priming and transition to the ectomycorrhizal habit in an iconic lineage of mushroom-forming fungi: is preadaptation a requirement?</title>
        <authorList>
            <consortium name="DOE Joint Genome Institute"/>
            <person name="Looney B.P."/>
            <person name="Miyauchi S."/>
            <person name="Morin E."/>
            <person name="Drula E."/>
            <person name="Courty P.E."/>
            <person name="Chicoki N."/>
            <person name="Fauchery L."/>
            <person name="Kohler A."/>
            <person name="Kuo A."/>
            <person name="LaButti K."/>
            <person name="Pangilinan J."/>
            <person name="Lipzen A."/>
            <person name="Riley R."/>
            <person name="Andreopoulos W."/>
            <person name="He G."/>
            <person name="Johnson J."/>
            <person name="Barry K.W."/>
            <person name="Grigoriev I.V."/>
            <person name="Nagy L."/>
            <person name="Hibbett D."/>
            <person name="Henrissat B."/>
            <person name="Matheny P.B."/>
            <person name="Labbe J."/>
            <person name="Martin A.F."/>
        </authorList>
    </citation>
    <scope>NUCLEOTIDE SEQUENCE</scope>
    <source>
        <strain evidence="1">BPL698</strain>
    </source>
</reference>
<sequence length="532" mass="56844">MILDTAPSTDLEAKLQEALRASNVTVEAQKKVMQGMQAQTVLHSMYLEGMRGQLQAKEEKKLKKRKIGKINMDGWAKILMQDDIVTGVQEWQDGQDKAVEEAAVKKKARVKYTTAMEIWKVQGMDQKGWNAVLKAAASTSPVAAPVLVLRTAAPVAAASPTNVLAPPATSGSARPTVATTPSALSVALSAVVSAPAVAPVSTPADAIDSAAPVISVSTASASTALSPPSAVAPALPVSLVTPPATVSAPAASVSVTHDTSNEAPSSPHATSTTQEDQGLGPEPSNAALQNDPQPPPRRHRRRSPRRRQYRATHHLPHRLPVRSRPIVHACRRRLLWRRPRRRGRKTSARQPHKLGSLPTIPPPPSTHHPSLRASAPSAVSPATSPAALAPVVSPTLMAMNSRLPPTLLLPDHAAISCLPTAVSPPCLVKDVNEEQIEERHEEFDNEEHAAAPEKQKPPPSQAVHLHTRHANFGARGHSQRFHACTTPKSPHKTKFDRGWSNFNPPKDVRSSPTDSACLRTDSDDAFASSSPL</sequence>
<keyword evidence="2" id="KW-1185">Reference proteome</keyword>
<proteinExistence type="predicted"/>
<dbReference type="EMBL" id="JAGFNK010000270">
    <property type="protein sequence ID" value="KAI9454621.1"/>
    <property type="molecule type" value="Genomic_DNA"/>
</dbReference>
<dbReference type="Proteomes" id="UP001207468">
    <property type="component" value="Unassembled WGS sequence"/>
</dbReference>
<comment type="caution">
    <text evidence="1">The sequence shown here is derived from an EMBL/GenBank/DDBJ whole genome shotgun (WGS) entry which is preliminary data.</text>
</comment>
<name>A0ACC0TZ97_9AGAM</name>
<organism evidence="1 2">
    <name type="scientific">Russula earlei</name>
    <dbReference type="NCBI Taxonomy" id="71964"/>
    <lineage>
        <taxon>Eukaryota</taxon>
        <taxon>Fungi</taxon>
        <taxon>Dikarya</taxon>
        <taxon>Basidiomycota</taxon>
        <taxon>Agaricomycotina</taxon>
        <taxon>Agaricomycetes</taxon>
        <taxon>Russulales</taxon>
        <taxon>Russulaceae</taxon>
        <taxon>Russula</taxon>
    </lineage>
</organism>
<accession>A0ACC0TZ97</accession>
<evidence type="ECO:0000313" key="1">
    <source>
        <dbReference type="EMBL" id="KAI9454621.1"/>
    </source>
</evidence>
<protein>
    <submittedName>
        <fullName evidence="1">Uncharacterized protein</fullName>
    </submittedName>
</protein>
<evidence type="ECO:0000313" key="2">
    <source>
        <dbReference type="Proteomes" id="UP001207468"/>
    </source>
</evidence>